<dbReference type="InterPro" id="IPR001138">
    <property type="entry name" value="Zn2Cys6_DnaBD"/>
</dbReference>
<evidence type="ECO:0000259" key="6">
    <source>
        <dbReference type="PROSITE" id="PS50048"/>
    </source>
</evidence>
<dbReference type="SMART" id="SM00066">
    <property type="entry name" value="GAL4"/>
    <property type="match status" value="1"/>
</dbReference>
<evidence type="ECO:0000256" key="2">
    <source>
        <dbReference type="ARBA" id="ARBA00023015"/>
    </source>
</evidence>
<dbReference type="InterPro" id="IPR013700">
    <property type="entry name" value="AflR"/>
</dbReference>
<dbReference type="PROSITE" id="PS50048">
    <property type="entry name" value="ZN2_CY6_FUNGAL_2"/>
    <property type="match status" value="1"/>
</dbReference>
<evidence type="ECO:0000256" key="3">
    <source>
        <dbReference type="ARBA" id="ARBA00023125"/>
    </source>
</evidence>
<evidence type="ECO:0000313" key="7">
    <source>
        <dbReference type="EMBL" id="KAL2862527.1"/>
    </source>
</evidence>
<evidence type="ECO:0000256" key="4">
    <source>
        <dbReference type="ARBA" id="ARBA00023163"/>
    </source>
</evidence>
<dbReference type="RefSeq" id="XP_070881506.1">
    <property type="nucleotide sequence ID" value="XM_071033884.1"/>
</dbReference>
<gene>
    <name evidence="7" type="ORF">BJX67DRAFT_385549</name>
</gene>
<sequence length="368" mass="39361">MLPNTGNSATGPLRLRSTCDRCAALKVRCDKGKPRCERCHASGSQCTYRPYRWKTRASSQSNSTKAGHLPGIPYPERSAPGASEVNITAEDSAAAFPPFSGASGCALAAPPISTDSGFADFDFSSAIPDDIPNELSEPSSMIPPLFARSNQGIFDMSTPETEQDSFTPGTAANLISCSCADTALSIVSELYRGALYETPGPPTNQILNVNRGVIRKLEQLLVGCQGQCACPNDPGLLCILASIISKSLDWYTVVFNGISQSRNADSRPESLQSVPIRFGTFELSTEEARRMEAQFLLCELQSIRRVLSLLAKHAASRCHGGSGRGIGPLVDPVHGFLSSALDKLMASVNSFCVFRLSSRDPGWSTLDS</sequence>
<dbReference type="PANTHER" id="PTHR31069:SF31">
    <property type="entry name" value="MONODICTYPHENONE CLUSTER TRANSCRIPTION FACTOR-RELATED"/>
    <property type="match status" value="1"/>
</dbReference>
<proteinExistence type="predicted"/>
<name>A0ABR4LGN8_9EURO</name>
<keyword evidence="2" id="KW-0805">Transcription regulation</keyword>
<keyword evidence="3" id="KW-0238">DNA-binding</keyword>
<dbReference type="PROSITE" id="PS00463">
    <property type="entry name" value="ZN2_CY6_FUNGAL_1"/>
    <property type="match status" value="1"/>
</dbReference>
<dbReference type="PANTHER" id="PTHR31069">
    <property type="entry name" value="OLEATE-ACTIVATED TRANSCRIPTION FACTOR 1-RELATED"/>
    <property type="match status" value="1"/>
</dbReference>
<keyword evidence="4" id="KW-0804">Transcription</keyword>
<keyword evidence="1" id="KW-0479">Metal-binding</keyword>
<dbReference type="SUPFAM" id="SSF57701">
    <property type="entry name" value="Zn2/Cys6 DNA-binding domain"/>
    <property type="match status" value="1"/>
</dbReference>
<evidence type="ECO:0000256" key="5">
    <source>
        <dbReference type="ARBA" id="ARBA00023242"/>
    </source>
</evidence>
<protein>
    <recommendedName>
        <fullName evidence="6">Zn(2)-C6 fungal-type domain-containing protein</fullName>
    </recommendedName>
</protein>
<dbReference type="GeneID" id="98148956"/>
<evidence type="ECO:0000313" key="8">
    <source>
        <dbReference type="Proteomes" id="UP001610432"/>
    </source>
</evidence>
<reference evidence="7 8" key="1">
    <citation type="submission" date="2024-07" db="EMBL/GenBank/DDBJ databases">
        <title>Section-level genome sequencing and comparative genomics of Aspergillus sections Usti and Cavernicolus.</title>
        <authorList>
            <consortium name="Lawrence Berkeley National Laboratory"/>
            <person name="Nybo J.L."/>
            <person name="Vesth T.C."/>
            <person name="Theobald S."/>
            <person name="Frisvad J.C."/>
            <person name="Larsen T.O."/>
            <person name="Kjaerboelling I."/>
            <person name="Rothschild-Mancinelli K."/>
            <person name="Lyhne E.K."/>
            <person name="Kogle M.E."/>
            <person name="Barry K."/>
            <person name="Clum A."/>
            <person name="Na H."/>
            <person name="Ledsgaard L."/>
            <person name="Lin J."/>
            <person name="Lipzen A."/>
            <person name="Kuo A."/>
            <person name="Riley R."/>
            <person name="Mondo S."/>
            <person name="Labutti K."/>
            <person name="Haridas S."/>
            <person name="Pangalinan J."/>
            <person name="Salamov A.A."/>
            <person name="Simmons B.A."/>
            <person name="Magnuson J.K."/>
            <person name="Chen J."/>
            <person name="Drula E."/>
            <person name="Henrissat B."/>
            <person name="Wiebenga A."/>
            <person name="Lubbers R.J."/>
            <person name="Gomes A.C."/>
            <person name="Macurrencykelacurrency M.R."/>
            <person name="Stajich J."/>
            <person name="Grigoriev I.V."/>
            <person name="Mortensen U.H."/>
            <person name="De Vries R.P."/>
            <person name="Baker S.E."/>
            <person name="Andersen M.R."/>
        </authorList>
    </citation>
    <scope>NUCLEOTIDE SEQUENCE [LARGE SCALE GENOMIC DNA]</scope>
    <source>
        <strain evidence="7 8">CBS 449.75</strain>
    </source>
</reference>
<dbReference type="CDD" id="cd00067">
    <property type="entry name" value="GAL4"/>
    <property type="match status" value="1"/>
</dbReference>
<dbReference type="EMBL" id="JBFXLQ010000066">
    <property type="protein sequence ID" value="KAL2862527.1"/>
    <property type="molecule type" value="Genomic_DNA"/>
</dbReference>
<keyword evidence="5" id="KW-0539">Nucleus</keyword>
<accession>A0ABR4LGN8</accession>
<organism evidence="7 8">
    <name type="scientific">Aspergillus lucknowensis</name>
    <dbReference type="NCBI Taxonomy" id="176173"/>
    <lineage>
        <taxon>Eukaryota</taxon>
        <taxon>Fungi</taxon>
        <taxon>Dikarya</taxon>
        <taxon>Ascomycota</taxon>
        <taxon>Pezizomycotina</taxon>
        <taxon>Eurotiomycetes</taxon>
        <taxon>Eurotiomycetidae</taxon>
        <taxon>Eurotiales</taxon>
        <taxon>Aspergillaceae</taxon>
        <taxon>Aspergillus</taxon>
        <taxon>Aspergillus subgen. Nidulantes</taxon>
    </lineage>
</organism>
<comment type="caution">
    <text evidence="7">The sequence shown here is derived from an EMBL/GenBank/DDBJ whole genome shotgun (WGS) entry which is preliminary data.</text>
</comment>
<dbReference type="Pfam" id="PF00172">
    <property type="entry name" value="Zn_clus"/>
    <property type="match status" value="1"/>
</dbReference>
<dbReference type="Proteomes" id="UP001610432">
    <property type="component" value="Unassembled WGS sequence"/>
</dbReference>
<dbReference type="Pfam" id="PF08493">
    <property type="entry name" value="AflR"/>
    <property type="match status" value="1"/>
</dbReference>
<dbReference type="Gene3D" id="4.10.240.10">
    <property type="entry name" value="Zn(2)-C6 fungal-type DNA-binding domain"/>
    <property type="match status" value="1"/>
</dbReference>
<evidence type="ECO:0000256" key="1">
    <source>
        <dbReference type="ARBA" id="ARBA00022723"/>
    </source>
</evidence>
<dbReference type="InterPro" id="IPR036864">
    <property type="entry name" value="Zn2-C6_fun-type_DNA-bd_sf"/>
</dbReference>
<feature type="domain" description="Zn(2)-C6 fungal-type" evidence="6">
    <location>
        <begin position="18"/>
        <end position="48"/>
    </location>
</feature>
<keyword evidence="8" id="KW-1185">Reference proteome</keyword>
<dbReference type="InterPro" id="IPR050675">
    <property type="entry name" value="OAF3"/>
</dbReference>